<proteinExistence type="predicted"/>
<name>A0AAW1YNT4_RUBAR</name>
<dbReference type="AlphaFoldDB" id="A0AAW1YNT4"/>
<dbReference type="Proteomes" id="UP001457282">
    <property type="component" value="Unassembled WGS sequence"/>
</dbReference>
<gene>
    <name evidence="1" type="ORF">M0R45_005627</name>
</gene>
<accession>A0AAW1YNT4</accession>
<evidence type="ECO:0000313" key="2">
    <source>
        <dbReference type="Proteomes" id="UP001457282"/>
    </source>
</evidence>
<organism evidence="1 2">
    <name type="scientific">Rubus argutus</name>
    <name type="common">Southern blackberry</name>
    <dbReference type="NCBI Taxonomy" id="59490"/>
    <lineage>
        <taxon>Eukaryota</taxon>
        <taxon>Viridiplantae</taxon>
        <taxon>Streptophyta</taxon>
        <taxon>Embryophyta</taxon>
        <taxon>Tracheophyta</taxon>
        <taxon>Spermatophyta</taxon>
        <taxon>Magnoliopsida</taxon>
        <taxon>eudicotyledons</taxon>
        <taxon>Gunneridae</taxon>
        <taxon>Pentapetalae</taxon>
        <taxon>rosids</taxon>
        <taxon>fabids</taxon>
        <taxon>Rosales</taxon>
        <taxon>Rosaceae</taxon>
        <taxon>Rosoideae</taxon>
        <taxon>Rosoideae incertae sedis</taxon>
        <taxon>Rubus</taxon>
    </lineage>
</organism>
<evidence type="ECO:0000313" key="1">
    <source>
        <dbReference type="EMBL" id="KAK9950125.1"/>
    </source>
</evidence>
<sequence>MNAAAHSTRSMEFGCEQRKRDVEVGMVAAAAAFDGGAGFVADAGCDAGMSAVNCKVCRSFMMLCVLGVERRTEV</sequence>
<comment type="caution">
    <text evidence="1">The sequence shown here is derived from an EMBL/GenBank/DDBJ whole genome shotgun (WGS) entry which is preliminary data.</text>
</comment>
<dbReference type="EMBL" id="JBEDUW010000001">
    <property type="protein sequence ID" value="KAK9950125.1"/>
    <property type="molecule type" value="Genomic_DNA"/>
</dbReference>
<keyword evidence="2" id="KW-1185">Reference proteome</keyword>
<reference evidence="1 2" key="1">
    <citation type="journal article" date="2023" name="G3 (Bethesda)">
        <title>A chromosome-length genome assembly and annotation of blackberry (Rubus argutus, cv. 'Hillquist').</title>
        <authorList>
            <person name="Bruna T."/>
            <person name="Aryal R."/>
            <person name="Dudchenko O."/>
            <person name="Sargent D.J."/>
            <person name="Mead D."/>
            <person name="Buti M."/>
            <person name="Cavallini A."/>
            <person name="Hytonen T."/>
            <person name="Andres J."/>
            <person name="Pham M."/>
            <person name="Weisz D."/>
            <person name="Mascagni F."/>
            <person name="Usai G."/>
            <person name="Natali L."/>
            <person name="Bassil N."/>
            <person name="Fernandez G.E."/>
            <person name="Lomsadze A."/>
            <person name="Armour M."/>
            <person name="Olukolu B."/>
            <person name="Poorten T."/>
            <person name="Britton C."/>
            <person name="Davik J."/>
            <person name="Ashrafi H."/>
            <person name="Aiden E.L."/>
            <person name="Borodovsky M."/>
            <person name="Worthington M."/>
        </authorList>
    </citation>
    <scope>NUCLEOTIDE SEQUENCE [LARGE SCALE GENOMIC DNA]</scope>
    <source>
        <strain evidence="1">PI 553951</strain>
    </source>
</reference>
<protein>
    <submittedName>
        <fullName evidence="1">Uncharacterized protein</fullName>
    </submittedName>
</protein>